<dbReference type="AlphaFoldDB" id="A0A0E9NKE8"/>
<reference evidence="1 2" key="3">
    <citation type="journal article" date="2015" name="Genome Announc.">
        <title>Draft Genome Sequence of the Archiascomycetous Yeast Saitoella complicata.</title>
        <authorList>
            <person name="Yamauchi K."/>
            <person name="Kondo S."/>
            <person name="Hamamoto M."/>
            <person name="Takahashi Y."/>
            <person name="Ogura Y."/>
            <person name="Hayashi T."/>
            <person name="Nishida H."/>
        </authorList>
    </citation>
    <scope>NUCLEOTIDE SEQUENCE [LARGE SCALE GENOMIC DNA]</scope>
    <source>
        <strain evidence="1 2">NRRL Y-17804</strain>
    </source>
</reference>
<gene>
    <name evidence="1" type="ORF">G7K_4484-t1</name>
</gene>
<evidence type="ECO:0000313" key="1">
    <source>
        <dbReference type="EMBL" id="GAO50357.1"/>
    </source>
</evidence>
<keyword evidence="2" id="KW-1185">Reference proteome</keyword>
<comment type="caution">
    <text evidence="1">The sequence shown here is derived from an EMBL/GenBank/DDBJ whole genome shotgun (WGS) entry which is preliminary data.</text>
</comment>
<protein>
    <submittedName>
        <fullName evidence="1">Uncharacterized protein</fullName>
    </submittedName>
</protein>
<dbReference type="Proteomes" id="UP000033140">
    <property type="component" value="Unassembled WGS sequence"/>
</dbReference>
<name>A0A0E9NKE8_SAICN</name>
<dbReference type="EMBL" id="BACD03000032">
    <property type="protein sequence ID" value="GAO50357.1"/>
    <property type="molecule type" value="Genomic_DNA"/>
</dbReference>
<sequence length="86" mass="9979">MELLWRWTNSMRMEPRRRRLVVLDKGGGAVDEWLDLLPLPQAASHDHGSQFTCDTYCPTLPNRYGSIRSLLISDLPLFCVCFLLRE</sequence>
<organism evidence="1 2">
    <name type="scientific">Saitoella complicata (strain BCRC 22490 / CBS 7301 / JCM 7358 / NBRC 10748 / NRRL Y-17804)</name>
    <dbReference type="NCBI Taxonomy" id="698492"/>
    <lineage>
        <taxon>Eukaryota</taxon>
        <taxon>Fungi</taxon>
        <taxon>Dikarya</taxon>
        <taxon>Ascomycota</taxon>
        <taxon>Taphrinomycotina</taxon>
        <taxon>Taphrinomycotina incertae sedis</taxon>
        <taxon>Saitoella</taxon>
    </lineage>
</organism>
<reference evidence="1 2" key="1">
    <citation type="journal article" date="2011" name="J. Gen. Appl. Microbiol.">
        <title>Draft genome sequencing of the enigmatic yeast Saitoella complicata.</title>
        <authorList>
            <person name="Nishida H."/>
            <person name="Hamamoto M."/>
            <person name="Sugiyama J."/>
        </authorList>
    </citation>
    <scope>NUCLEOTIDE SEQUENCE [LARGE SCALE GENOMIC DNA]</scope>
    <source>
        <strain evidence="1 2">NRRL Y-17804</strain>
    </source>
</reference>
<evidence type="ECO:0000313" key="2">
    <source>
        <dbReference type="Proteomes" id="UP000033140"/>
    </source>
</evidence>
<accession>A0A0E9NKE8</accession>
<proteinExistence type="predicted"/>
<reference evidence="1 2" key="2">
    <citation type="journal article" date="2014" name="J. Gen. Appl. Microbiol.">
        <title>The early diverging ascomycetous budding yeast Saitoella complicata has three histone deacetylases belonging to the Clr6, Hos2, and Rpd3 lineages.</title>
        <authorList>
            <person name="Nishida H."/>
            <person name="Matsumoto T."/>
            <person name="Kondo S."/>
            <person name="Hamamoto M."/>
            <person name="Yoshikawa H."/>
        </authorList>
    </citation>
    <scope>NUCLEOTIDE SEQUENCE [LARGE SCALE GENOMIC DNA]</scope>
    <source>
        <strain evidence="1 2">NRRL Y-17804</strain>
    </source>
</reference>